<feature type="transmembrane region" description="Helical" evidence="1">
    <location>
        <begin position="24"/>
        <end position="57"/>
    </location>
</feature>
<feature type="transmembrane region" description="Helical" evidence="1">
    <location>
        <begin position="176"/>
        <end position="205"/>
    </location>
</feature>
<name>A1R9F2_PAEAT</name>
<dbReference type="HOGENOM" id="CLU_673778_0_0_11"/>
<dbReference type="EMBL" id="CP000474">
    <property type="protein sequence ID" value="ABM08322.1"/>
    <property type="molecule type" value="Genomic_DNA"/>
</dbReference>
<evidence type="ECO:0000313" key="3">
    <source>
        <dbReference type="Proteomes" id="UP000000637"/>
    </source>
</evidence>
<keyword evidence="1" id="KW-0472">Membrane</keyword>
<feature type="transmembrane region" description="Helical" evidence="1">
    <location>
        <begin position="123"/>
        <end position="141"/>
    </location>
</feature>
<evidence type="ECO:0000256" key="1">
    <source>
        <dbReference type="SAM" id="Phobius"/>
    </source>
</evidence>
<accession>A1R9F2</accession>
<feature type="transmembrane region" description="Helical" evidence="1">
    <location>
        <begin position="100"/>
        <end position="117"/>
    </location>
</feature>
<protein>
    <submittedName>
        <fullName evidence="2">Integral membrane protein</fullName>
    </submittedName>
</protein>
<dbReference type="Proteomes" id="UP000000637">
    <property type="component" value="Chromosome"/>
</dbReference>
<dbReference type="KEGG" id="aau:AAur_3165"/>
<feature type="transmembrane region" description="Helical" evidence="1">
    <location>
        <begin position="385"/>
        <end position="403"/>
    </location>
</feature>
<sequence length="408" mass="43623">MVSDRILATSLKIGSSAPVTLDRYVALGVGATALLPLPGISVFTGSALAFLIMFPVLAPIVRQTPGLKVFAILGMLVIIGASLANFVAGGSAGTVPSWDWLARPVSLLLSVAALAWSTQHLGLRNSILIAIPAPLVFDWIARSSQGNDWKYSLSLWVTVGALVAIHKWSFAWRLPVLTVLIIVSALNGTRGIIAMLVIAATVELLARGGRTRTRKTAMAVVGSGLAAIAAFQLAIVGALGSSIQQTMLMQTEYGPLSILRAARPESGGNLSLVFQDPWRFVISDSVTAEQAAIIRNSFSQVSRDPNSLYVSQNVLHGAELHSIAADLWLHLGLFGLIAGFAAVVLFVVAAFRSVWIPSNLTFVGLFVSLRAIWDLMFSPASDLRFWPLYILLALYIIFEKGALGERSH</sequence>
<dbReference type="AlphaFoldDB" id="A1R9F2"/>
<keyword evidence="1" id="KW-0812">Transmembrane</keyword>
<feature type="transmembrane region" description="Helical" evidence="1">
    <location>
        <begin position="69"/>
        <end position="88"/>
    </location>
</feature>
<feature type="transmembrane region" description="Helical" evidence="1">
    <location>
        <begin position="217"/>
        <end position="239"/>
    </location>
</feature>
<feature type="transmembrane region" description="Helical" evidence="1">
    <location>
        <begin position="327"/>
        <end position="347"/>
    </location>
</feature>
<gene>
    <name evidence="2" type="ordered locus">AAur_3165</name>
</gene>
<organism evidence="2 3">
    <name type="scientific">Paenarthrobacter aurescens (strain TC1)</name>
    <dbReference type="NCBI Taxonomy" id="290340"/>
    <lineage>
        <taxon>Bacteria</taxon>
        <taxon>Bacillati</taxon>
        <taxon>Actinomycetota</taxon>
        <taxon>Actinomycetes</taxon>
        <taxon>Micrococcales</taxon>
        <taxon>Micrococcaceae</taxon>
        <taxon>Paenarthrobacter</taxon>
    </lineage>
</organism>
<keyword evidence="1" id="KW-1133">Transmembrane helix</keyword>
<feature type="transmembrane region" description="Helical" evidence="1">
    <location>
        <begin position="354"/>
        <end position="373"/>
    </location>
</feature>
<dbReference type="eggNOG" id="ENOG502Z94M">
    <property type="taxonomic scope" value="Bacteria"/>
</dbReference>
<proteinExistence type="predicted"/>
<reference evidence="2 3" key="1">
    <citation type="journal article" date="2006" name="PLoS Genet.">
        <title>Secrets of soil survival revealed by the genome sequence of Arthrobacter aurescens TC1.</title>
        <authorList>
            <person name="Mongodin E.F."/>
            <person name="Shapir N."/>
            <person name="Daugherty S.C."/>
            <person name="DeBoy R.T."/>
            <person name="Emerson J.B."/>
            <person name="Shvartzbeyn A."/>
            <person name="Radune D."/>
            <person name="Vamathevan J."/>
            <person name="Riggs F."/>
            <person name="Grinberg V."/>
            <person name="Khouri H."/>
            <person name="Wackett L.P."/>
            <person name="Nelson K.E."/>
            <person name="Sadowsky M.J."/>
        </authorList>
    </citation>
    <scope>NUCLEOTIDE SEQUENCE [LARGE SCALE GENOMIC DNA]</scope>
    <source>
        <strain evidence="2 3">TC1</strain>
    </source>
</reference>
<dbReference type="STRING" id="290340.AAur_3165"/>
<keyword evidence="3" id="KW-1185">Reference proteome</keyword>
<evidence type="ECO:0000313" key="2">
    <source>
        <dbReference type="EMBL" id="ABM08322.1"/>
    </source>
</evidence>